<evidence type="ECO:0000313" key="2">
    <source>
        <dbReference type="Proteomes" id="UP000676565"/>
    </source>
</evidence>
<dbReference type="InterPro" id="IPR014338">
    <property type="entry name" value="CHP02996_rpt-companion-dom"/>
</dbReference>
<organism evidence="1 2">
    <name type="scientific">Gemmata palustris</name>
    <dbReference type="NCBI Taxonomy" id="2822762"/>
    <lineage>
        <taxon>Bacteria</taxon>
        <taxon>Pseudomonadati</taxon>
        <taxon>Planctomycetota</taxon>
        <taxon>Planctomycetia</taxon>
        <taxon>Gemmatales</taxon>
        <taxon>Gemmataceae</taxon>
        <taxon>Gemmata</taxon>
    </lineage>
</organism>
<gene>
    <name evidence="1" type="ORF">J8F10_12915</name>
</gene>
<sequence>MATSTETAFLHAIAANRSGATVRLTFADWLDEFGSRPGRCETAAGSVDRGIVTSRAVVV</sequence>
<dbReference type="NCBIfam" id="TIGR02996">
    <property type="entry name" value="rpt_mate_G_obs"/>
    <property type="match status" value="1"/>
</dbReference>
<dbReference type="Proteomes" id="UP000676565">
    <property type="component" value="Unassembled WGS sequence"/>
</dbReference>
<dbReference type="EMBL" id="JAGKQQ010000001">
    <property type="protein sequence ID" value="MBP3956185.1"/>
    <property type="molecule type" value="Genomic_DNA"/>
</dbReference>
<protein>
    <submittedName>
        <fullName evidence="1">TIGR02996 domain-containing protein</fullName>
    </submittedName>
</protein>
<proteinExistence type="predicted"/>
<name>A0ABS5BR35_9BACT</name>
<keyword evidence="2" id="KW-1185">Reference proteome</keyword>
<dbReference type="RefSeq" id="WP_210661905.1">
    <property type="nucleotide sequence ID" value="NZ_JAGKQQ010000001.1"/>
</dbReference>
<comment type="caution">
    <text evidence="1">The sequence shown here is derived from an EMBL/GenBank/DDBJ whole genome shotgun (WGS) entry which is preliminary data.</text>
</comment>
<evidence type="ECO:0000313" key="1">
    <source>
        <dbReference type="EMBL" id="MBP3956185.1"/>
    </source>
</evidence>
<reference evidence="1 2" key="1">
    <citation type="submission" date="2021-04" db="EMBL/GenBank/DDBJ databases">
        <authorList>
            <person name="Ivanova A."/>
        </authorList>
    </citation>
    <scope>NUCLEOTIDE SEQUENCE [LARGE SCALE GENOMIC DNA]</scope>
    <source>
        <strain evidence="1 2">G18</strain>
    </source>
</reference>
<accession>A0ABS5BR35</accession>